<dbReference type="AlphaFoldDB" id="A0A8J6UIQ0"/>
<sequence length="97" mass="11012">MSAQIQIRIQGRIYTLRSHQSEEQVQKVVAFAEKKLAETAAGRSVDTVDLMILTLLNLAGEYLLLQEKKEQDDHEIVRRLGQLQGQLTLEIDDNFGC</sequence>
<organism evidence="1 2">
    <name type="scientific">Pelovirga terrestris</name>
    <dbReference type="NCBI Taxonomy" id="2771352"/>
    <lineage>
        <taxon>Bacteria</taxon>
        <taxon>Pseudomonadati</taxon>
        <taxon>Thermodesulfobacteriota</taxon>
        <taxon>Desulfuromonadia</taxon>
        <taxon>Geobacterales</taxon>
        <taxon>Geobacteraceae</taxon>
        <taxon>Pelovirga</taxon>
    </lineage>
</organism>
<comment type="caution">
    <text evidence="1">The sequence shown here is derived from an EMBL/GenBank/DDBJ whole genome shotgun (WGS) entry which is preliminary data.</text>
</comment>
<proteinExistence type="predicted"/>
<keyword evidence="1" id="KW-0131">Cell cycle</keyword>
<dbReference type="GO" id="GO:0051301">
    <property type="term" value="P:cell division"/>
    <property type="evidence" value="ECO:0007669"/>
    <property type="project" value="UniProtKB-KW"/>
</dbReference>
<accession>A0A8J6UIQ0</accession>
<protein>
    <submittedName>
        <fullName evidence="1">Cell division protein ZapA</fullName>
    </submittedName>
</protein>
<dbReference type="RefSeq" id="WP_191157071.1">
    <property type="nucleotide sequence ID" value="NZ_JACWUN010000015.1"/>
</dbReference>
<dbReference type="Gene3D" id="6.10.250.790">
    <property type="match status" value="1"/>
</dbReference>
<gene>
    <name evidence="1" type="ORF">ICT70_12295</name>
</gene>
<dbReference type="InterPro" id="IPR036192">
    <property type="entry name" value="Cell_div_ZapA-like_sf"/>
</dbReference>
<evidence type="ECO:0000313" key="2">
    <source>
        <dbReference type="Proteomes" id="UP000632828"/>
    </source>
</evidence>
<dbReference type="InterPro" id="IPR053712">
    <property type="entry name" value="Bac_CellDiv_Activator"/>
</dbReference>
<dbReference type="InterPro" id="IPR007838">
    <property type="entry name" value="Cell_div_ZapA-like"/>
</dbReference>
<dbReference type="Proteomes" id="UP000632828">
    <property type="component" value="Unassembled WGS sequence"/>
</dbReference>
<keyword evidence="1" id="KW-0132">Cell division</keyword>
<dbReference type="SUPFAM" id="SSF102829">
    <property type="entry name" value="Cell division protein ZapA-like"/>
    <property type="match status" value="1"/>
</dbReference>
<keyword evidence="2" id="KW-1185">Reference proteome</keyword>
<evidence type="ECO:0000313" key="1">
    <source>
        <dbReference type="EMBL" id="MBD1401445.1"/>
    </source>
</evidence>
<dbReference type="EMBL" id="JACWUN010000015">
    <property type="protein sequence ID" value="MBD1401445.1"/>
    <property type="molecule type" value="Genomic_DNA"/>
</dbReference>
<name>A0A8J6UIQ0_9BACT</name>
<reference evidence="1" key="1">
    <citation type="submission" date="2020-09" db="EMBL/GenBank/DDBJ databases">
        <title>Pelobacter alkaliphilus sp. nov., a novel anaerobic arsenate-reducing bacterium from terrestrial mud volcano.</title>
        <authorList>
            <person name="Khomyakova M.A."/>
            <person name="Merkel A.Y."/>
            <person name="Slobodkin A.I."/>
        </authorList>
    </citation>
    <scope>NUCLEOTIDE SEQUENCE</scope>
    <source>
        <strain evidence="1">M08fum</strain>
    </source>
</reference>
<dbReference type="Pfam" id="PF05164">
    <property type="entry name" value="ZapA"/>
    <property type="match status" value="1"/>
</dbReference>